<accession>A0A6J7X2I0</accession>
<name>A0A6J7X2I0_9CAUD</name>
<evidence type="ECO:0000256" key="1">
    <source>
        <dbReference type="SAM" id="MobiDB-lite"/>
    </source>
</evidence>
<feature type="compositionally biased region" description="Basic and acidic residues" evidence="1">
    <location>
        <begin position="1559"/>
        <end position="1578"/>
    </location>
</feature>
<protein>
    <submittedName>
        <fullName evidence="2">Uncharacterized protein</fullName>
    </submittedName>
</protein>
<feature type="region of interest" description="Disordered" evidence="1">
    <location>
        <begin position="629"/>
        <end position="655"/>
    </location>
</feature>
<gene>
    <name evidence="2" type="ORF">UFOVP742_40</name>
</gene>
<feature type="region of interest" description="Disordered" evidence="1">
    <location>
        <begin position="1556"/>
        <end position="1578"/>
    </location>
</feature>
<organism evidence="2">
    <name type="scientific">uncultured Caudovirales phage</name>
    <dbReference type="NCBI Taxonomy" id="2100421"/>
    <lineage>
        <taxon>Viruses</taxon>
        <taxon>Duplodnaviria</taxon>
        <taxon>Heunggongvirae</taxon>
        <taxon>Uroviricota</taxon>
        <taxon>Caudoviricetes</taxon>
        <taxon>Peduoviridae</taxon>
        <taxon>Maltschvirus</taxon>
        <taxon>Maltschvirus maltsch</taxon>
    </lineage>
</organism>
<dbReference type="EMBL" id="LR798339">
    <property type="protein sequence ID" value="CAB5224924.1"/>
    <property type="molecule type" value="Genomic_DNA"/>
</dbReference>
<evidence type="ECO:0000313" key="2">
    <source>
        <dbReference type="EMBL" id="CAB5224924.1"/>
    </source>
</evidence>
<reference evidence="2" key="1">
    <citation type="submission" date="2020-05" db="EMBL/GenBank/DDBJ databases">
        <authorList>
            <person name="Chiriac C."/>
            <person name="Salcher M."/>
            <person name="Ghai R."/>
            <person name="Kavagutti S V."/>
        </authorList>
    </citation>
    <scope>NUCLEOTIDE SEQUENCE</scope>
</reference>
<sequence length="1666" mass="182715">MPSPIPIKPLPVDPNSDSYQIALPTRFTDDGDVAVISYPKSVPMEEAIADIHQNNPRDSADTQVQQMLDTEYRNTMPFEDFKAWTKEKKIVQGTNVDLNYMDLAVDSVKAIAKGAAKTFETVTTRDPDARKVARAQWNAIEAGLQGTERLGQLAQMADNFAGKAINKYVLNDTDKTDQIEYELFKQENNMIETMRKRAAGDLITKQGLSVPELASPLLADTPEYRAAAAEGTKFLKAPSMVPEASEQDIADINSMSNFLDASLIVPQLGIAEKIGAKMAANSITKYLVPKVIAGEILPKLAFTSAEYGGKALEYGTKTILNQIDSVMGAVAENAQSRGAQIVAGRALAIGLDAFGTGGALTAGAIGGKALRVAGEVGGAMVDALAAGAPVRGALRELAETTSSDIVRAGARGALRIAPPESVFDAMKHIAGSAFDTGLFMGGLGAMQSAAAQDDPIHGFMEGFVSGAAAGVPFGLLGAKGAVKDAKIRRLGEYFDNDFRGRQPEVGLDINGQQVKINDLDGRLALYNREDLTPEQKGFILSLTQAHEKAGNRVVFHDGGPETMARLEAAGLGAGEGVQFFGGPEGRSTVVLDSSALSSGTAVEEIFHGMVSDSLIKEISQNIGMDIKASTAPEAPVDPSSPSYAPRRKGVNKARGEQMVSDLQGFADRYINLLEKSGTESGRAKAAEFRSLIYRASVDPNMMPDIKADILTPILNEYAANYARAKLAGMKPRNLMEGNVKNLWDSLWDKTMGNLLSSFDASKIGAMKDPITGHFFNEKGKRVINPTLERMVDRFLDAASEGRKEIPASNTTSGTYYFDVRSEKPFASFEDMIDGQQTTKTEKEKILNAAFKSNADYLNANSQVDHVVLVTDRLQYEGAFQGNISGMKPGKDTLIFSQNMPEGFFDHLAKTGQITAEQANVHKLINRSMQAGQIVMLDSWADIGRHRGDRSLVYYGRGNRAFLPISYQQAPKGGVTVSGLDVTRVWDYAKRASKKVRAVKEEFRSKGIDSMQEFLPYLQRYFDNYSSEYPIPAADLKDFSPAMRDVISTALNIENRSTKFAAEDIGKFENLHTFNTRMVGKPEASVITKYRRGEITHAEMNRGLEGKGARQRVVPLGGTEADAVKAVKMARDSVSLLQIRADRVLGLSDFSINNAPFAIKYNPYKVTNLVRANFSPGRTINEKIGDSQVITDAVNGKRMIVKPNGRALLFDGDNKSVHANIEEAQDFANRRTNKQDSENPPVDVADTDILLAPRRKKDAIESTDNAFSDPTNSIRALSDKAARLYRDGHLEIGELNKVLVTLNQRQGKSTTEARKEAALFVADAVRGLKPAIIEQEKMPQVELPAEEKPQMTYEGMSQDEAVSLKLLNKNGTVSLSKVRKHQAEKAKEQKALDKIQSDMQAELAAQAKQEEARAGRIAKGNREQREMEFTEGQERTMKAEALMEKYRAIATKERAAAMERLLKERDIARDNPVQRGGEYDRVSNRIAKMIRDDNEAIYLEREKRTDKADKIIEKYRALARKERAKTMDTLLKEQDQSYDAYVKEFLAQDEAAQKQAELGSVERRKAGEEAESMARRQRTVERAMGFEQALKEKEMEVAAKMQKQPDQVEPAAVESAGNISDPRIPNNIKITFTPSKKYRVYYTGAGVVGVTDNFDSALKLSKKYATN</sequence>
<proteinExistence type="predicted"/>